<sequence>MERSAEDAARRAISRRSDTDEALPQHAATLQEGHAMPTYWCSALRLPTHLLQMLFSAMLATVLLLPVALAALCTCPPSSPENSPVCGSDGRTYSSECQLQCAGLSVAYPGPCGPPEAAAGRRRRYIVEVQEWSKCFDDRQCVAPYDGNCTECGADDRTCRSMCGWNCACRCAGLPTGGLDEHTHDLFSKCSAERGCTESKSEECSKNCVNQFCRNLCHMEWVRCSCGCVQHAAASWTTPPTTSSTTPPTTSSTVPSTGRISMSGTNGTSAGSAAAPHCAPAPGPGGVTTATDQRADRPAVSVYVLWDSGVVLVLVCAFVCVSACVLVRRWRAPVVCCPLGSDQRLTALCRVGPPSAAAKWIATNDGDRDDVELNPYVLHDA</sequence>
<keyword evidence="2" id="KW-0812">Transmembrane</keyword>
<evidence type="ECO:0000259" key="3">
    <source>
        <dbReference type="PROSITE" id="PS51465"/>
    </source>
</evidence>
<dbReference type="RefSeq" id="XP_026291237.1">
    <property type="nucleotide sequence ID" value="XM_026435452.2"/>
</dbReference>
<keyword evidence="2" id="KW-1133">Transmembrane helix</keyword>
<name>A0A6J1TEQ7_FRAOC</name>
<keyword evidence="2" id="KW-0472">Membrane</keyword>
<accession>A0A6J1TEQ7</accession>
<dbReference type="AlphaFoldDB" id="A0A6J1TEQ7"/>
<proteinExistence type="predicted"/>
<feature type="transmembrane region" description="Helical" evidence="2">
    <location>
        <begin position="53"/>
        <end position="72"/>
    </location>
</feature>
<feature type="transmembrane region" description="Helical" evidence="2">
    <location>
        <begin position="303"/>
        <end position="327"/>
    </location>
</feature>
<feature type="compositionally biased region" description="Low complexity" evidence="1">
    <location>
        <begin position="237"/>
        <end position="276"/>
    </location>
</feature>
<protein>
    <submittedName>
        <fullName evidence="5">Uncharacterized protein LOC113215788</fullName>
    </submittedName>
</protein>
<feature type="region of interest" description="Disordered" evidence="1">
    <location>
        <begin position="236"/>
        <end position="276"/>
    </location>
</feature>
<dbReference type="Pfam" id="PF07648">
    <property type="entry name" value="Kazal_2"/>
    <property type="match status" value="1"/>
</dbReference>
<dbReference type="OrthoDB" id="328123at2759"/>
<dbReference type="Proteomes" id="UP000504606">
    <property type="component" value="Unplaced"/>
</dbReference>
<dbReference type="InterPro" id="IPR002350">
    <property type="entry name" value="Kazal_dom"/>
</dbReference>
<gene>
    <name evidence="5" type="primary">LOC113215788</name>
</gene>
<dbReference type="PROSITE" id="PS51465">
    <property type="entry name" value="KAZAL_2"/>
    <property type="match status" value="1"/>
</dbReference>
<dbReference type="SUPFAM" id="SSF100895">
    <property type="entry name" value="Kazal-type serine protease inhibitors"/>
    <property type="match status" value="1"/>
</dbReference>
<evidence type="ECO:0000313" key="4">
    <source>
        <dbReference type="Proteomes" id="UP000504606"/>
    </source>
</evidence>
<dbReference type="Gene3D" id="3.30.60.30">
    <property type="match status" value="1"/>
</dbReference>
<reference evidence="5" key="1">
    <citation type="submission" date="2025-08" db="UniProtKB">
        <authorList>
            <consortium name="RefSeq"/>
        </authorList>
    </citation>
    <scope>IDENTIFICATION</scope>
    <source>
        <tissue evidence="5">Whole organism</tissue>
    </source>
</reference>
<feature type="domain" description="Kazal-like" evidence="3">
    <location>
        <begin position="67"/>
        <end position="114"/>
    </location>
</feature>
<evidence type="ECO:0000256" key="2">
    <source>
        <dbReference type="SAM" id="Phobius"/>
    </source>
</evidence>
<dbReference type="KEGG" id="foc:113215788"/>
<keyword evidence="4" id="KW-1185">Reference proteome</keyword>
<dbReference type="GeneID" id="113215788"/>
<organism evidence="4 5">
    <name type="scientific">Frankliniella occidentalis</name>
    <name type="common">Western flower thrips</name>
    <name type="synonym">Euthrips occidentalis</name>
    <dbReference type="NCBI Taxonomy" id="133901"/>
    <lineage>
        <taxon>Eukaryota</taxon>
        <taxon>Metazoa</taxon>
        <taxon>Ecdysozoa</taxon>
        <taxon>Arthropoda</taxon>
        <taxon>Hexapoda</taxon>
        <taxon>Insecta</taxon>
        <taxon>Pterygota</taxon>
        <taxon>Neoptera</taxon>
        <taxon>Paraneoptera</taxon>
        <taxon>Thysanoptera</taxon>
        <taxon>Terebrantia</taxon>
        <taxon>Thripoidea</taxon>
        <taxon>Thripidae</taxon>
        <taxon>Frankliniella</taxon>
    </lineage>
</organism>
<evidence type="ECO:0000256" key="1">
    <source>
        <dbReference type="SAM" id="MobiDB-lite"/>
    </source>
</evidence>
<dbReference type="CDD" id="cd00104">
    <property type="entry name" value="KAZAL_FS"/>
    <property type="match status" value="1"/>
</dbReference>
<evidence type="ECO:0000313" key="5">
    <source>
        <dbReference type="RefSeq" id="XP_026291237.1"/>
    </source>
</evidence>
<feature type="region of interest" description="Disordered" evidence="1">
    <location>
        <begin position="1"/>
        <end position="23"/>
    </location>
</feature>
<feature type="compositionally biased region" description="Basic and acidic residues" evidence="1">
    <location>
        <begin position="1"/>
        <end position="19"/>
    </location>
</feature>
<dbReference type="SMART" id="SM00280">
    <property type="entry name" value="KAZAL"/>
    <property type="match status" value="1"/>
</dbReference>
<dbReference type="InterPro" id="IPR036058">
    <property type="entry name" value="Kazal_dom_sf"/>
</dbReference>